<dbReference type="EMBL" id="CP002351">
    <property type="protein sequence ID" value="AEH51091.1"/>
    <property type="molecule type" value="Genomic_DNA"/>
</dbReference>
<evidence type="ECO:0000259" key="1">
    <source>
        <dbReference type="Pfam" id="PF13482"/>
    </source>
</evidence>
<gene>
    <name evidence="2" type="ORF">Theth_1010</name>
</gene>
<dbReference type="RefSeq" id="WP_013932311.1">
    <property type="nucleotide sequence ID" value="NC_015707.1"/>
</dbReference>
<proteinExistence type="predicted"/>
<evidence type="ECO:0000313" key="2">
    <source>
        <dbReference type="EMBL" id="AEH51091.1"/>
    </source>
</evidence>
<dbReference type="SUPFAM" id="SSF53098">
    <property type="entry name" value="Ribonuclease H-like"/>
    <property type="match status" value="1"/>
</dbReference>
<feature type="domain" description="YprB ribonuclease H-like" evidence="1">
    <location>
        <begin position="87"/>
        <end position="233"/>
    </location>
</feature>
<dbReference type="Gene3D" id="3.30.420.10">
    <property type="entry name" value="Ribonuclease H-like superfamily/Ribonuclease H"/>
    <property type="match status" value="1"/>
</dbReference>
<organism evidence="2 3">
    <name type="scientific">Pseudothermotoga thermarum DSM 5069</name>
    <dbReference type="NCBI Taxonomy" id="688269"/>
    <lineage>
        <taxon>Bacteria</taxon>
        <taxon>Thermotogati</taxon>
        <taxon>Thermotogota</taxon>
        <taxon>Thermotogae</taxon>
        <taxon>Thermotogales</taxon>
        <taxon>Thermotogaceae</taxon>
        <taxon>Pseudothermotoga</taxon>
    </lineage>
</organism>
<sequence length="246" mass="29398">MLKRTFLHFPNVGERREKLLWKYGYLDWEDIINLPPPSGWSRFWLEWQKEAERSLVALDQKNSEYFALSLPTSHWWRAIPEFLNEAVYLDIETDEKMDVTVIGLADRTTYYAFLEDEEIDKVYEIIFNAKMLVTYNGKNFDVPILKKKFKDLKFPILHIDLCPLFRRLGYKGGLKAIETQLGIERSHQTQGLNGWDAVKLWQKWKYFKDKQAFETLLMYNYEDVVHLKSLLKIAYEKLWKATIELV</sequence>
<dbReference type="InterPro" id="IPR012337">
    <property type="entry name" value="RNaseH-like_sf"/>
</dbReference>
<dbReference type="InterPro" id="IPR038720">
    <property type="entry name" value="YprB_RNase_H-like_dom"/>
</dbReference>
<protein>
    <recommendedName>
        <fullName evidence="1">YprB ribonuclease H-like domain-containing protein</fullName>
    </recommendedName>
</protein>
<dbReference type="PANTHER" id="PTHR38462:SF1">
    <property type="entry name" value="YPRB RIBONUCLEASE H-LIKE DOMAIN-CONTAINING PROTEIN"/>
    <property type="match status" value="1"/>
</dbReference>
<keyword evidence="3" id="KW-1185">Reference proteome</keyword>
<accession>F7YYQ6</accession>
<reference evidence="2 3" key="1">
    <citation type="submission" date="2010-11" db="EMBL/GenBank/DDBJ databases">
        <title>The complete genome of Thermotoga thermarum DSM 5069.</title>
        <authorList>
            <consortium name="US DOE Joint Genome Institute (JGI-PGF)"/>
            <person name="Lucas S."/>
            <person name="Copeland A."/>
            <person name="Lapidus A."/>
            <person name="Bruce D."/>
            <person name="Goodwin L."/>
            <person name="Pitluck S."/>
            <person name="Kyrpides N."/>
            <person name="Mavromatis K."/>
            <person name="Ivanova N."/>
            <person name="Zeytun A."/>
            <person name="Brettin T."/>
            <person name="Detter J.C."/>
            <person name="Tapia R."/>
            <person name="Han C."/>
            <person name="Land M."/>
            <person name="Hauser L."/>
            <person name="Markowitz V."/>
            <person name="Cheng J.-F."/>
            <person name="Hugenholtz P."/>
            <person name="Woyke T."/>
            <person name="Wu D."/>
            <person name="Spring S."/>
            <person name="Schroeder M."/>
            <person name="Brambilla E."/>
            <person name="Klenk H.-P."/>
            <person name="Eisen J.A."/>
        </authorList>
    </citation>
    <scope>NUCLEOTIDE SEQUENCE [LARGE SCALE GENOMIC DNA]</scope>
    <source>
        <strain evidence="2 3">DSM 5069</strain>
    </source>
</reference>
<dbReference type="PATRIC" id="fig|688269.3.peg.1037"/>
<evidence type="ECO:0000313" key="3">
    <source>
        <dbReference type="Proteomes" id="UP000006804"/>
    </source>
</evidence>
<dbReference type="OrthoDB" id="9790530at2"/>
<name>F7YYQ6_9THEM</name>
<dbReference type="eggNOG" id="COG3359">
    <property type="taxonomic scope" value="Bacteria"/>
</dbReference>
<dbReference type="Proteomes" id="UP000006804">
    <property type="component" value="Chromosome"/>
</dbReference>
<dbReference type="Pfam" id="PF13482">
    <property type="entry name" value="RNase_H_2"/>
    <property type="match status" value="1"/>
</dbReference>
<dbReference type="HOGENOM" id="CLU_073770_0_0_0"/>
<dbReference type="GO" id="GO:0003676">
    <property type="term" value="F:nucleic acid binding"/>
    <property type="evidence" value="ECO:0007669"/>
    <property type="project" value="InterPro"/>
</dbReference>
<dbReference type="PANTHER" id="PTHR38462">
    <property type="entry name" value="EXONUCLEASE-LIKE PROTEIN"/>
    <property type="match status" value="1"/>
</dbReference>
<dbReference type="AlphaFoldDB" id="F7YYQ6"/>
<dbReference type="KEGG" id="tta:Theth_1010"/>
<dbReference type="STRING" id="688269.Theth_1010"/>
<dbReference type="InterPro" id="IPR036397">
    <property type="entry name" value="RNaseH_sf"/>
</dbReference>